<dbReference type="OrthoDB" id="337038at2759"/>
<keyword evidence="3" id="KW-1185">Reference proteome</keyword>
<dbReference type="Proteomes" id="UP000195402">
    <property type="component" value="Unassembled WGS sequence"/>
</dbReference>
<dbReference type="PANTHER" id="PTHR10334">
    <property type="entry name" value="CYSTEINE-RICH SECRETORY PROTEIN-RELATED"/>
    <property type="match status" value="1"/>
</dbReference>
<reference evidence="2 3" key="1">
    <citation type="journal article" date="2017" name="Mol. Plant">
        <title>The Genome of Medicinal Plant Macleaya cordata Provides New Insights into Benzylisoquinoline Alkaloids Metabolism.</title>
        <authorList>
            <person name="Liu X."/>
            <person name="Liu Y."/>
            <person name="Huang P."/>
            <person name="Ma Y."/>
            <person name="Qing Z."/>
            <person name="Tang Q."/>
            <person name="Cao H."/>
            <person name="Cheng P."/>
            <person name="Zheng Y."/>
            <person name="Yuan Z."/>
            <person name="Zhou Y."/>
            <person name="Liu J."/>
            <person name="Tang Z."/>
            <person name="Zhuo Y."/>
            <person name="Zhang Y."/>
            <person name="Yu L."/>
            <person name="Huang J."/>
            <person name="Yang P."/>
            <person name="Peng Q."/>
            <person name="Zhang J."/>
            <person name="Jiang W."/>
            <person name="Zhang Z."/>
            <person name="Lin K."/>
            <person name="Ro D.K."/>
            <person name="Chen X."/>
            <person name="Xiong X."/>
            <person name="Shang Y."/>
            <person name="Huang S."/>
            <person name="Zeng J."/>
        </authorList>
    </citation>
    <scope>NUCLEOTIDE SEQUENCE [LARGE SCALE GENOMIC DNA]</scope>
    <source>
        <strain evidence="3">cv. BLH2017</strain>
        <tissue evidence="2">Root</tissue>
    </source>
</reference>
<dbReference type="SUPFAM" id="SSF55797">
    <property type="entry name" value="PR-1-like"/>
    <property type="match status" value="1"/>
</dbReference>
<evidence type="ECO:0000313" key="2">
    <source>
        <dbReference type="EMBL" id="OVA07221.1"/>
    </source>
</evidence>
<dbReference type="InterPro" id="IPR001283">
    <property type="entry name" value="CRISP-related"/>
</dbReference>
<name>A0A200Q9V3_MACCD</name>
<dbReference type="AlphaFoldDB" id="A0A200Q9V3"/>
<organism evidence="2 3">
    <name type="scientific">Macleaya cordata</name>
    <name type="common">Five-seeded plume-poppy</name>
    <name type="synonym">Bocconia cordata</name>
    <dbReference type="NCBI Taxonomy" id="56857"/>
    <lineage>
        <taxon>Eukaryota</taxon>
        <taxon>Viridiplantae</taxon>
        <taxon>Streptophyta</taxon>
        <taxon>Embryophyta</taxon>
        <taxon>Tracheophyta</taxon>
        <taxon>Spermatophyta</taxon>
        <taxon>Magnoliopsida</taxon>
        <taxon>Ranunculales</taxon>
        <taxon>Papaveraceae</taxon>
        <taxon>Papaveroideae</taxon>
        <taxon>Macleaya</taxon>
    </lineage>
</organism>
<dbReference type="Gene3D" id="3.40.33.10">
    <property type="entry name" value="CAP"/>
    <property type="match status" value="1"/>
</dbReference>
<evidence type="ECO:0000259" key="1">
    <source>
        <dbReference type="SMART" id="SM00198"/>
    </source>
</evidence>
<dbReference type="Pfam" id="PF00188">
    <property type="entry name" value="CAP"/>
    <property type="match status" value="1"/>
</dbReference>
<accession>A0A200Q9V3</accession>
<proteinExistence type="predicted"/>
<sequence>MGPNFIDLRTCVLEPEKARLQIGSLTGGQGKQWSPTEAIAAWIAEQKWYNYENDSCTGEMCSHYTQIVWRTTERVGCAKIICDSGDSFIACEYFPPGNYIGVRPY</sequence>
<dbReference type="InterPro" id="IPR035940">
    <property type="entry name" value="CAP_sf"/>
</dbReference>
<dbReference type="PRINTS" id="PR00837">
    <property type="entry name" value="V5TPXLIKE"/>
</dbReference>
<dbReference type="STRING" id="56857.A0A200Q9V3"/>
<gene>
    <name evidence="2" type="ORF">BVC80_7815g9</name>
</gene>
<dbReference type="InParanoid" id="A0A200Q9V3"/>
<evidence type="ECO:0000313" key="3">
    <source>
        <dbReference type="Proteomes" id="UP000195402"/>
    </source>
</evidence>
<dbReference type="InterPro" id="IPR014044">
    <property type="entry name" value="CAP_dom"/>
</dbReference>
<dbReference type="EMBL" id="MVGT01002629">
    <property type="protein sequence ID" value="OVA07221.1"/>
    <property type="molecule type" value="Genomic_DNA"/>
</dbReference>
<comment type="caution">
    <text evidence="2">The sequence shown here is derived from an EMBL/GenBank/DDBJ whole genome shotgun (WGS) entry which is preliminary data.</text>
</comment>
<feature type="domain" description="SCP" evidence="1">
    <location>
        <begin position="6"/>
        <end position="101"/>
    </location>
</feature>
<dbReference type="OMA" id="FIACEYF"/>
<protein>
    <submittedName>
        <fullName evidence="2">Allergen V5/Tpx-1-related</fullName>
    </submittedName>
</protein>
<dbReference type="SMART" id="SM00198">
    <property type="entry name" value="SCP"/>
    <property type="match status" value="1"/>
</dbReference>